<keyword evidence="1" id="KW-0812">Transmembrane</keyword>
<protein>
    <recommendedName>
        <fullName evidence="6">DUF5668 domain-containing protein</fullName>
    </recommendedName>
</protein>
<proteinExistence type="predicted"/>
<comment type="caution">
    <text evidence="4">The sequence shown here is derived from an EMBL/GenBank/DDBJ whole genome shotgun (WGS) entry which is preliminary data.</text>
</comment>
<feature type="transmembrane region" description="Helical" evidence="1">
    <location>
        <begin position="54"/>
        <end position="71"/>
    </location>
</feature>
<evidence type="ECO:0008006" key="6">
    <source>
        <dbReference type="Google" id="ProtNLM"/>
    </source>
</evidence>
<evidence type="ECO:0000313" key="2">
    <source>
        <dbReference type="EMBL" id="GMA21502.1"/>
    </source>
</evidence>
<evidence type="ECO:0000313" key="5">
    <source>
        <dbReference type="Proteomes" id="UP001157109"/>
    </source>
</evidence>
<evidence type="ECO:0000313" key="3">
    <source>
        <dbReference type="EMBL" id="GMA22179.1"/>
    </source>
</evidence>
<feature type="transmembrane region" description="Helical" evidence="1">
    <location>
        <begin position="108"/>
        <end position="125"/>
    </location>
</feature>
<name>A0ABQ6HV03_9MICO</name>
<dbReference type="Proteomes" id="UP001157109">
    <property type="component" value="Unassembled WGS sequence"/>
</dbReference>
<reference evidence="4" key="1">
    <citation type="journal article" date="2014" name="Int. J. Syst. Evol. Microbiol.">
        <title>Complete genome of a new Firmicutes species belonging to the dominant human colonic microbiota ('Ruminococcus bicirculans') reveals two chromosomes and a selective capacity to utilize plant glucans.</title>
        <authorList>
            <consortium name="NISC Comparative Sequencing Program"/>
            <person name="Wegmann U."/>
            <person name="Louis P."/>
            <person name="Goesmann A."/>
            <person name="Henrissat B."/>
            <person name="Duncan S.H."/>
            <person name="Flint H.J."/>
        </authorList>
    </citation>
    <scope>NUCLEOTIDE SEQUENCE</scope>
    <source>
        <strain evidence="4">NBRC 105830</strain>
    </source>
</reference>
<keyword evidence="5" id="KW-1185">Reference proteome</keyword>
<organism evidence="4 5">
    <name type="scientific">Arsenicicoccus piscis</name>
    <dbReference type="NCBI Taxonomy" id="673954"/>
    <lineage>
        <taxon>Bacteria</taxon>
        <taxon>Bacillati</taxon>
        <taxon>Actinomycetota</taxon>
        <taxon>Actinomycetes</taxon>
        <taxon>Micrococcales</taxon>
        <taxon>Intrasporangiaceae</taxon>
        <taxon>Arsenicicoccus</taxon>
    </lineage>
</organism>
<feature type="transmembrane region" description="Helical" evidence="1">
    <location>
        <begin position="30"/>
        <end position="48"/>
    </location>
</feature>
<reference evidence="5" key="2">
    <citation type="journal article" date="2019" name="Int. J. Syst. Evol. Microbiol.">
        <title>The Global Catalogue of Microorganisms (GCM) 10K type strain sequencing project: providing services to taxonomists for standard genome sequencing and annotation.</title>
        <authorList>
            <consortium name="The Broad Institute Genomics Platform"/>
            <consortium name="The Broad Institute Genome Sequencing Center for Infectious Disease"/>
            <person name="Wu L."/>
            <person name="Ma J."/>
        </authorList>
    </citation>
    <scope>NUCLEOTIDE SEQUENCE [LARGE SCALE GENOMIC DNA]</scope>
    <source>
        <strain evidence="5">NBRC 105830</strain>
    </source>
</reference>
<evidence type="ECO:0000313" key="4">
    <source>
        <dbReference type="EMBL" id="GMA22227.1"/>
    </source>
</evidence>
<evidence type="ECO:0000256" key="1">
    <source>
        <dbReference type="SAM" id="Phobius"/>
    </source>
</evidence>
<keyword evidence="1" id="KW-0472">Membrane</keyword>
<dbReference type="EMBL" id="BSUJ01000007">
    <property type="protein sequence ID" value="GMA22227.1"/>
    <property type="molecule type" value="Genomic_DNA"/>
</dbReference>
<accession>A0ABQ6HV03</accession>
<keyword evidence="1" id="KW-1133">Transmembrane helix</keyword>
<reference evidence="4" key="3">
    <citation type="submission" date="2023-02" db="EMBL/GenBank/DDBJ databases">
        <authorList>
            <person name="Sun Q."/>
            <person name="Mori K."/>
        </authorList>
    </citation>
    <scope>NUCLEOTIDE SEQUENCE</scope>
    <source>
        <strain evidence="4">NBRC 105830</strain>
    </source>
</reference>
<dbReference type="RefSeq" id="WP_241443437.1">
    <property type="nucleotide sequence ID" value="NZ_BSUJ01000001.1"/>
</dbReference>
<dbReference type="EMBL" id="BSUJ01000001">
    <property type="protein sequence ID" value="GMA21502.1"/>
    <property type="molecule type" value="Genomic_DNA"/>
</dbReference>
<feature type="transmembrane region" description="Helical" evidence="1">
    <location>
        <begin position="83"/>
        <end position="102"/>
    </location>
</feature>
<sequence length="128" mass="13845">MNTISSPAAQTTTTQTAAADARCHRRSVRAGLWLIAIGALIIGDALRVNIPQQLWGVLLFLPLAGALVATWREYSQSRSIGGHLWWIFGTLFPAAAGVSILTHRAIDYSFIVAAGFIAFGLATLLRRR</sequence>
<dbReference type="EMBL" id="BSUJ01000006">
    <property type="protein sequence ID" value="GMA22179.1"/>
    <property type="molecule type" value="Genomic_DNA"/>
</dbReference>
<gene>
    <name evidence="2" type="ORF">GCM10025862_35230</name>
    <name evidence="3" type="ORF">GCM10025862_42020</name>
    <name evidence="4" type="ORF">GCM10025862_42500</name>
</gene>